<evidence type="ECO:0000313" key="1">
    <source>
        <dbReference type="EMBL" id="KIJ26631.1"/>
    </source>
</evidence>
<organism evidence="1 2">
    <name type="scientific">Sphaerobolus stellatus (strain SS14)</name>
    <dbReference type="NCBI Taxonomy" id="990650"/>
    <lineage>
        <taxon>Eukaryota</taxon>
        <taxon>Fungi</taxon>
        <taxon>Dikarya</taxon>
        <taxon>Basidiomycota</taxon>
        <taxon>Agaricomycotina</taxon>
        <taxon>Agaricomycetes</taxon>
        <taxon>Phallomycetidae</taxon>
        <taxon>Geastrales</taxon>
        <taxon>Sphaerobolaceae</taxon>
        <taxon>Sphaerobolus</taxon>
    </lineage>
</organism>
<dbReference type="EMBL" id="KN837362">
    <property type="protein sequence ID" value="KIJ26631.1"/>
    <property type="molecule type" value="Genomic_DNA"/>
</dbReference>
<dbReference type="Proteomes" id="UP000054279">
    <property type="component" value="Unassembled WGS sequence"/>
</dbReference>
<evidence type="ECO:0000313" key="2">
    <source>
        <dbReference type="Proteomes" id="UP000054279"/>
    </source>
</evidence>
<protein>
    <submittedName>
        <fullName evidence="1">Uncharacterized protein</fullName>
    </submittedName>
</protein>
<proteinExistence type="predicted"/>
<dbReference type="AlphaFoldDB" id="A0A0C9UMA1"/>
<dbReference type="OrthoDB" id="3268696at2759"/>
<keyword evidence="2" id="KW-1185">Reference proteome</keyword>
<sequence>MPPVIPPQTDDDYWEQDGDPTQYLDTRWFQEPYPQLALIPDFPWFDGICLQRLSFTRHIGLVERVGTRWRLQKDIADSWLRLEVSLSFIAKKLLQKSSIALHLYSSWLPMPSTYGYRNIHSRARFAVRCAQKSQSAFLGLLATVSMGIMLYPRPLEETIPDVCSPWVDYIAGFEGVDRAWVEDLARSFVGHFDTSRIGAIVEVSKLSTWEMVRELYRVGIPLWYCWGELESKLERTGIQFLDEMAPPTMSEVEIESYYTRPRNSGAQPHHSRIPKYGSEQYEGEHWTNFFIREKERHCRILESETAEEREERLKFLYGSASPRATEFEPRSLVES</sequence>
<gene>
    <name evidence="1" type="ORF">M422DRAFT_272266</name>
</gene>
<reference evidence="1 2" key="1">
    <citation type="submission" date="2014-06" db="EMBL/GenBank/DDBJ databases">
        <title>Evolutionary Origins and Diversification of the Mycorrhizal Mutualists.</title>
        <authorList>
            <consortium name="DOE Joint Genome Institute"/>
            <consortium name="Mycorrhizal Genomics Consortium"/>
            <person name="Kohler A."/>
            <person name="Kuo A."/>
            <person name="Nagy L.G."/>
            <person name="Floudas D."/>
            <person name="Copeland A."/>
            <person name="Barry K.W."/>
            <person name="Cichocki N."/>
            <person name="Veneault-Fourrey C."/>
            <person name="LaButti K."/>
            <person name="Lindquist E.A."/>
            <person name="Lipzen A."/>
            <person name="Lundell T."/>
            <person name="Morin E."/>
            <person name="Murat C."/>
            <person name="Riley R."/>
            <person name="Ohm R."/>
            <person name="Sun H."/>
            <person name="Tunlid A."/>
            <person name="Henrissat B."/>
            <person name="Grigoriev I.V."/>
            <person name="Hibbett D.S."/>
            <person name="Martin F."/>
        </authorList>
    </citation>
    <scope>NUCLEOTIDE SEQUENCE [LARGE SCALE GENOMIC DNA]</scope>
    <source>
        <strain evidence="1 2">SS14</strain>
    </source>
</reference>
<dbReference type="HOGENOM" id="CLU_906637_0_0_1"/>
<accession>A0A0C9UMA1</accession>
<name>A0A0C9UMA1_SPHS4</name>